<protein>
    <submittedName>
        <fullName evidence="2">Rhodanese-like domain-containing protein</fullName>
    </submittedName>
</protein>
<reference evidence="2 3" key="1">
    <citation type="journal article" date="2021" name="Int. J. Syst. Evol. Microbiol.">
        <title>Salipiger mangrovisoli sp. nov., isolated from mangrove soil and the proposal for the reclassification of Paraphaeobacter pallidus as Salipiger pallidus comb. nov.</title>
        <authorList>
            <person name="Du J."/>
            <person name="Liu Y."/>
            <person name="Pei T."/>
            <person name="Deng M.R."/>
            <person name="Zhu H."/>
        </authorList>
    </citation>
    <scope>NUCLEOTIDE SEQUENCE [LARGE SCALE GENOMIC DNA]</scope>
    <source>
        <strain evidence="2 3">6D45A</strain>
    </source>
</reference>
<evidence type="ECO:0000313" key="2">
    <source>
        <dbReference type="EMBL" id="MBE9637471.1"/>
    </source>
</evidence>
<dbReference type="InterPro" id="IPR001763">
    <property type="entry name" value="Rhodanese-like_dom"/>
</dbReference>
<dbReference type="EMBL" id="JADFFK010000007">
    <property type="protein sequence ID" value="MBE9637471.1"/>
    <property type="molecule type" value="Genomic_DNA"/>
</dbReference>
<feature type="domain" description="Rhodanese" evidence="1">
    <location>
        <begin position="28"/>
        <end position="121"/>
    </location>
</feature>
<proteinExistence type="predicted"/>
<dbReference type="SMART" id="SM00450">
    <property type="entry name" value="RHOD"/>
    <property type="match status" value="1"/>
</dbReference>
<accession>A0ABR9X1U0</accession>
<gene>
    <name evidence="2" type="ORF">IQ782_11510</name>
</gene>
<dbReference type="InterPro" id="IPR036873">
    <property type="entry name" value="Rhodanese-like_dom_sf"/>
</dbReference>
<name>A0ABR9X1U0_9RHOB</name>
<keyword evidence="3" id="KW-1185">Reference proteome</keyword>
<sequence length="121" mass="12468">MSNSFNTRLEEARAAVPSIAAGQAASRHGRGALFVDPRPPEAIAKTTGRIPSALIVPLDRLEAGDIPTAISGHRGEVITACQAGPMGAIAAHALVKAGIARVAFLENGTQGWIDAGHPTER</sequence>
<evidence type="ECO:0000313" key="3">
    <source>
        <dbReference type="Proteomes" id="UP000607796"/>
    </source>
</evidence>
<comment type="caution">
    <text evidence="2">The sequence shown here is derived from an EMBL/GenBank/DDBJ whole genome shotgun (WGS) entry which is preliminary data.</text>
</comment>
<dbReference type="Pfam" id="PF00581">
    <property type="entry name" value="Rhodanese"/>
    <property type="match status" value="1"/>
</dbReference>
<dbReference type="RefSeq" id="WP_194134773.1">
    <property type="nucleotide sequence ID" value="NZ_JADFFK010000007.1"/>
</dbReference>
<dbReference type="SUPFAM" id="SSF52821">
    <property type="entry name" value="Rhodanese/Cell cycle control phosphatase"/>
    <property type="match status" value="1"/>
</dbReference>
<dbReference type="Proteomes" id="UP000607796">
    <property type="component" value="Unassembled WGS sequence"/>
</dbReference>
<evidence type="ECO:0000259" key="1">
    <source>
        <dbReference type="PROSITE" id="PS50206"/>
    </source>
</evidence>
<dbReference type="PROSITE" id="PS50206">
    <property type="entry name" value="RHODANESE_3"/>
    <property type="match status" value="1"/>
</dbReference>
<dbReference type="Gene3D" id="3.40.250.10">
    <property type="entry name" value="Rhodanese-like domain"/>
    <property type="match status" value="1"/>
</dbReference>
<organism evidence="2 3">
    <name type="scientific">Salipiger mangrovisoli</name>
    <dbReference type="NCBI Taxonomy" id="2865933"/>
    <lineage>
        <taxon>Bacteria</taxon>
        <taxon>Pseudomonadati</taxon>
        <taxon>Pseudomonadota</taxon>
        <taxon>Alphaproteobacteria</taxon>
        <taxon>Rhodobacterales</taxon>
        <taxon>Roseobacteraceae</taxon>
        <taxon>Salipiger</taxon>
    </lineage>
</organism>
<dbReference type="CDD" id="cd00158">
    <property type="entry name" value="RHOD"/>
    <property type="match status" value="1"/>
</dbReference>